<dbReference type="InterPro" id="IPR027056">
    <property type="entry name" value="Gluconate_2DH_su3"/>
</dbReference>
<organism evidence="1 2">
    <name type="scientific">Hymenobacter gelipurpurascens</name>
    <dbReference type="NCBI Taxonomy" id="89968"/>
    <lineage>
        <taxon>Bacteria</taxon>
        <taxon>Pseudomonadati</taxon>
        <taxon>Bacteroidota</taxon>
        <taxon>Cytophagia</taxon>
        <taxon>Cytophagales</taxon>
        <taxon>Hymenobacteraceae</taxon>
        <taxon>Hymenobacter</taxon>
    </lineage>
</organism>
<evidence type="ECO:0000313" key="1">
    <source>
        <dbReference type="EMBL" id="SNC67578.1"/>
    </source>
</evidence>
<protein>
    <submittedName>
        <fullName evidence="1">Gluconate 2-dehydrogenase subunit 3</fullName>
    </submittedName>
</protein>
<dbReference type="Proteomes" id="UP000198131">
    <property type="component" value="Unassembled WGS sequence"/>
</dbReference>
<dbReference type="AlphaFoldDB" id="A0A212TNG2"/>
<dbReference type="EMBL" id="FYEW01000001">
    <property type="protein sequence ID" value="SNC67578.1"/>
    <property type="molecule type" value="Genomic_DNA"/>
</dbReference>
<keyword evidence="2" id="KW-1185">Reference proteome</keyword>
<gene>
    <name evidence="1" type="ORF">SAMN06265337_2000</name>
</gene>
<name>A0A212TNG2_9BACT</name>
<accession>A0A212TNG2</accession>
<dbReference type="Pfam" id="PF13618">
    <property type="entry name" value="Gluconate_2-dh3"/>
    <property type="match status" value="1"/>
</dbReference>
<sequence length="203" mass="22253">MAMNRRDAVARVALIMGGAIIGGDYFLTSCSSPTQEKEEKQAKTTPKQEKPFLNQEQVAYLNEVGDTILPTTKTPGAKAADVGGFMAVMVRDCYKPADQQVFLKGLTQLEEASKKANGKGFMALDAAQRTALLTALDAEQKKYTSTKTLEAPNHYFRMMKELTLLGYFTSEVGSTKALRYSPVPGKYEGCVPYKKGDRAWATT</sequence>
<evidence type="ECO:0000313" key="2">
    <source>
        <dbReference type="Proteomes" id="UP000198131"/>
    </source>
</evidence>
<proteinExistence type="predicted"/>
<reference evidence="2" key="1">
    <citation type="submission" date="2017-06" db="EMBL/GenBank/DDBJ databases">
        <authorList>
            <person name="Varghese N."/>
            <person name="Submissions S."/>
        </authorList>
    </citation>
    <scope>NUCLEOTIDE SEQUENCE [LARGE SCALE GENOMIC DNA]</scope>
    <source>
        <strain evidence="2">DSM 11116</strain>
    </source>
</reference>